<dbReference type="Pfam" id="PF00275">
    <property type="entry name" value="EPSP_synthase"/>
    <property type="match status" value="1"/>
</dbReference>
<dbReference type="GO" id="GO:0008652">
    <property type="term" value="P:amino acid biosynthetic process"/>
    <property type="evidence" value="ECO:0007669"/>
    <property type="project" value="UniProtKB-KW"/>
</dbReference>
<dbReference type="GO" id="GO:0009073">
    <property type="term" value="P:aromatic amino acid family biosynthetic process"/>
    <property type="evidence" value="ECO:0007669"/>
    <property type="project" value="UniProtKB-KW"/>
</dbReference>
<evidence type="ECO:0000313" key="12">
    <source>
        <dbReference type="Proteomes" id="UP000322976"/>
    </source>
</evidence>
<reference evidence="11 12" key="1">
    <citation type="submission" date="2019-08" db="EMBL/GenBank/DDBJ databases">
        <title>Calorimonas adulescens gen. nov., sp. nov., an anaerobic thermophilic bacterium from Sakhalin hot spring.</title>
        <authorList>
            <person name="Khomyakova M.A."/>
            <person name="Merkel A.Y."/>
            <person name="Novikov A."/>
            <person name="Bonch-Osmolovskaya E.A."/>
            <person name="Slobodkin A.I."/>
        </authorList>
    </citation>
    <scope>NUCLEOTIDE SEQUENCE [LARGE SCALE GENOMIC DNA]</scope>
    <source>
        <strain evidence="11 12">A05MB</strain>
    </source>
</reference>
<comment type="subunit">
    <text evidence="9">Monomer.</text>
</comment>
<feature type="binding site" evidence="9">
    <location>
        <position position="121"/>
    </location>
    <ligand>
        <name>phosphoenolpyruvate</name>
        <dbReference type="ChEBI" id="CHEBI:58702"/>
    </ligand>
</feature>
<feature type="binding site" evidence="9">
    <location>
        <position position="320"/>
    </location>
    <ligand>
        <name>3-phosphoshikimate</name>
        <dbReference type="ChEBI" id="CHEBI:145989"/>
    </ligand>
</feature>
<dbReference type="PROSITE" id="PS00104">
    <property type="entry name" value="EPSP_SYNTHASE_1"/>
    <property type="match status" value="1"/>
</dbReference>
<dbReference type="PIRSF" id="PIRSF000505">
    <property type="entry name" value="EPSPS"/>
    <property type="match status" value="1"/>
</dbReference>
<evidence type="ECO:0000256" key="4">
    <source>
        <dbReference type="ARBA" id="ARBA00022490"/>
    </source>
</evidence>
<feature type="binding site" evidence="9">
    <location>
        <position position="21"/>
    </location>
    <ligand>
        <name>phosphoenolpyruvate</name>
        <dbReference type="ChEBI" id="CHEBI:58702"/>
    </ligand>
</feature>
<comment type="catalytic activity">
    <reaction evidence="8">
        <text>3-phosphoshikimate + phosphoenolpyruvate = 5-O-(1-carboxyvinyl)-3-phosphoshikimate + phosphate</text>
        <dbReference type="Rhea" id="RHEA:21256"/>
        <dbReference type="ChEBI" id="CHEBI:43474"/>
        <dbReference type="ChEBI" id="CHEBI:57701"/>
        <dbReference type="ChEBI" id="CHEBI:58702"/>
        <dbReference type="ChEBI" id="CHEBI:145989"/>
        <dbReference type="EC" id="2.5.1.19"/>
    </reaction>
    <physiologicalReaction direction="left-to-right" evidence="8">
        <dbReference type="Rhea" id="RHEA:21257"/>
    </physiologicalReaction>
</comment>
<feature type="binding site" evidence="9">
    <location>
        <position position="168"/>
    </location>
    <ligand>
        <name>3-phosphoshikimate</name>
        <dbReference type="ChEBI" id="CHEBI:145989"/>
    </ligand>
</feature>
<dbReference type="HAMAP" id="MF_00210">
    <property type="entry name" value="EPSP_synth"/>
    <property type="match status" value="1"/>
</dbReference>
<dbReference type="PANTHER" id="PTHR21090">
    <property type="entry name" value="AROM/DEHYDROQUINATE SYNTHASE"/>
    <property type="match status" value="1"/>
</dbReference>
<dbReference type="EMBL" id="VTPS01000002">
    <property type="protein sequence ID" value="TZE83194.1"/>
    <property type="molecule type" value="Genomic_DNA"/>
</dbReference>
<dbReference type="RefSeq" id="WP_149544384.1">
    <property type="nucleotide sequence ID" value="NZ_VTPS01000002.1"/>
</dbReference>
<dbReference type="InterPro" id="IPR006264">
    <property type="entry name" value="EPSP_synthase"/>
</dbReference>
<comment type="caution">
    <text evidence="9">Lacks conserved residue(s) required for the propagation of feature annotation.</text>
</comment>
<dbReference type="GO" id="GO:0005737">
    <property type="term" value="C:cytoplasm"/>
    <property type="evidence" value="ECO:0007669"/>
    <property type="project" value="UniProtKB-SubCell"/>
</dbReference>
<dbReference type="GO" id="GO:0009423">
    <property type="term" value="P:chorismate biosynthetic process"/>
    <property type="evidence" value="ECO:0007669"/>
    <property type="project" value="UniProtKB-UniRule"/>
</dbReference>
<dbReference type="Proteomes" id="UP000322976">
    <property type="component" value="Unassembled WGS sequence"/>
</dbReference>
<dbReference type="CDD" id="cd01556">
    <property type="entry name" value="EPSP_synthase"/>
    <property type="match status" value="1"/>
</dbReference>
<sequence length="433" mass="46419">MRANIYKKSHIRGHLTVPGDKSISHRAIMLGAIADGITSIDGFLTGEDCLNTVSCFRELGVTIDIDSHHVQVKGVGMYGLKPPERLLDVGNSGTTIRLMSGILAAQPFTSCLTGDESILCRPMLRVVEPLRQMGADINSPDGGRHAPLTIVGKKLHGINYNMPVASAQVKSALLLAGLYADSPTTIIESHPSRDHTELMLETMGAHISYSPLNFEKQRTVTIYPAQALQGTHIDVPGDISSTAFIITAAMLCPDSCVTIKDVGINPTRAGILDAYMAMGANIQITNQRLWNRERVADITVSTSNLHGIIIGGSMIPRLIDEIPIIAVAAAFAEGVTIIRDAEELRAKETDRIAAISDMLRSFGAEVKTIEGGMVIKGNTHLHGCHIDSLKDHRIAMAAAVAGMVADGNTYIDNAECVSISFPGFFELMDSLGD</sequence>
<dbReference type="AlphaFoldDB" id="A0A5D8QGA8"/>
<comment type="similarity">
    <text evidence="3 9">Belongs to the EPSP synthase family.</text>
</comment>
<dbReference type="InterPro" id="IPR001986">
    <property type="entry name" value="Enolpyruvate_Tfrase_dom"/>
</dbReference>
<organism evidence="11 12">
    <name type="scientific">Calorimonas adulescens</name>
    <dbReference type="NCBI Taxonomy" id="2606906"/>
    <lineage>
        <taxon>Bacteria</taxon>
        <taxon>Bacillati</taxon>
        <taxon>Bacillota</taxon>
        <taxon>Clostridia</taxon>
        <taxon>Thermoanaerobacterales</taxon>
        <taxon>Thermoanaerobacteraceae</taxon>
        <taxon>Calorimonas</taxon>
    </lineage>
</organism>
<evidence type="ECO:0000313" key="11">
    <source>
        <dbReference type="EMBL" id="TZE83194.1"/>
    </source>
</evidence>
<dbReference type="PANTHER" id="PTHR21090:SF5">
    <property type="entry name" value="PENTAFUNCTIONAL AROM POLYPEPTIDE"/>
    <property type="match status" value="1"/>
</dbReference>
<accession>A0A5D8QGA8</accession>
<dbReference type="NCBIfam" id="TIGR01356">
    <property type="entry name" value="aroA"/>
    <property type="match status" value="1"/>
</dbReference>
<dbReference type="InterPro" id="IPR013792">
    <property type="entry name" value="RNA3'P_cycl/enolpyr_Trfase_a/b"/>
</dbReference>
<proteinExistence type="inferred from homology"/>
<protein>
    <recommendedName>
        <fullName evidence="9">3-phosphoshikimate 1-carboxyvinyltransferase</fullName>
        <ecNumber evidence="9">2.5.1.19</ecNumber>
    </recommendedName>
    <alternativeName>
        <fullName evidence="9">5-enolpyruvylshikimate-3-phosphate synthase</fullName>
        <shortName evidence="9">EPSP synthase</shortName>
        <shortName evidence="9">EPSPS</shortName>
    </alternativeName>
</protein>
<feature type="binding site" evidence="9">
    <location>
        <position position="21"/>
    </location>
    <ligand>
        <name>3-phosphoshikimate</name>
        <dbReference type="ChEBI" id="CHEBI:145989"/>
    </ligand>
</feature>
<keyword evidence="7 9" id="KW-0057">Aromatic amino acid biosynthesis</keyword>
<feature type="domain" description="Enolpyruvate transferase" evidence="10">
    <location>
        <begin position="7"/>
        <end position="426"/>
    </location>
</feature>
<comment type="subcellular location">
    <subcellularLocation>
        <location evidence="9">Cytoplasm</location>
    </subcellularLocation>
</comment>
<feature type="binding site" evidence="9">
    <location>
        <position position="166"/>
    </location>
    <ligand>
        <name>3-phosphoshikimate</name>
        <dbReference type="ChEBI" id="CHEBI:145989"/>
    </ligand>
</feature>
<evidence type="ECO:0000256" key="9">
    <source>
        <dbReference type="HAMAP-Rule" id="MF_00210"/>
    </source>
</evidence>
<dbReference type="UniPathway" id="UPA00053">
    <property type="reaction ID" value="UER00089"/>
</dbReference>
<dbReference type="InterPro" id="IPR023193">
    <property type="entry name" value="EPSP_synthase_CS"/>
</dbReference>
<dbReference type="FunFam" id="3.65.10.10:FF:000005">
    <property type="entry name" value="3-phosphoshikimate 1-carboxyvinyltransferase"/>
    <property type="match status" value="1"/>
</dbReference>
<evidence type="ECO:0000256" key="5">
    <source>
        <dbReference type="ARBA" id="ARBA00022605"/>
    </source>
</evidence>
<evidence type="ECO:0000256" key="3">
    <source>
        <dbReference type="ARBA" id="ARBA00009948"/>
    </source>
</evidence>
<evidence type="ECO:0000256" key="2">
    <source>
        <dbReference type="ARBA" id="ARBA00004811"/>
    </source>
</evidence>
<feature type="binding site" evidence="9">
    <location>
        <position position="393"/>
    </location>
    <ligand>
        <name>phosphoenolpyruvate</name>
        <dbReference type="ChEBI" id="CHEBI:58702"/>
    </ligand>
</feature>
<gene>
    <name evidence="9 11" type="primary">aroA</name>
    <name evidence="11" type="ORF">FWJ32_02440</name>
</gene>
<feature type="binding site" evidence="9">
    <location>
        <position position="347"/>
    </location>
    <ligand>
        <name>3-phosphoshikimate</name>
        <dbReference type="ChEBI" id="CHEBI:145989"/>
    </ligand>
</feature>
<evidence type="ECO:0000256" key="6">
    <source>
        <dbReference type="ARBA" id="ARBA00022679"/>
    </source>
</evidence>
<feature type="binding site" evidence="9">
    <location>
        <position position="22"/>
    </location>
    <ligand>
        <name>3-phosphoshikimate</name>
        <dbReference type="ChEBI" id="CHEBI:145989"/>
    </ligand>
</feature>
<evidence type="ECO:0000256" key="7">
    <source>
        <dbReference type="ARBA" id="ARBA00023141"/>
    </source>
</evidence>
<keyword evidence="5 9" id="KW-0028">Amino-acid biosynthesis</keyword>
<keyword evidence="12" id="KW-1185">Reference proteome</keyword>
<comment type="function">
    <text evidence="1 9">Catalyzes the transfer of the enolpyruvyl moiety of phosphoenolpyruvate (PEP) to the 5-hydroxyl of shikimate-3-phosphate (S3P) to produce enolpyruvyl shikimate-3-phosphate and inorganic phosphate.</text>
</comment>
<comment type="pathway">
    <text evidence="2 9">Metabolic intermediate biosynthesis; chorismate biosynthesis; chorismate from D-erythrose 4-phosphate and phosphoenolpyruvate: step 6/7.</text>
</comment>
<keyword evidence="4 9" id="KW-0963">Cytoplasm</keyword>
<evidence type="ECO:0000256" key="8">
    <source>
        <dbReference type="ARBA" id="ARBA00044633"/>
    </source>
</evidence>
<name>A0A5D8QGA8_9THEO</name>
<feature type="binding site" evidence="9">
    <location>
        <position position="26"/>
    </location>
    <ligand>
        <name>3-phosphoshikimate</name>
        <dbReference type="ChEBI" id="CHEBI:145989"/>
    </ligand>
</feature>
<dbReference type="EC" id="2.5.1.19" evidence="9"/>
<dbReference type="Gene3D" id="3.65.10.10">
    <property type="entry name" value="Enolpyruvate transferase domain"/>
    <property type="match status" value="2"/>
</dbReference>
<comment type="caution">
    <text evidence="11">The sequence shown here is derived from an EMBL/GenBank/DDBJ whole genome shotgun (WGS) entry which is preliminary data.</text>
</comment>
<evidence type="ECO:0000256" key="1">
    <source>
        <dbReference type="ARBA" id="ARBA00002174"/>
    </source>
</evidence>
<feature type="binding site" evidence="9">
    <location>
        <position position="93"/>
    </location>
    <ligand>
        <name>phosphoenolpyruvate</name>
        <dbReference type="ChEBI" id="CHEBI:58702"/>
    </ligand>
</feature>
<dbReference type="SUPFAM" id="SSF55205">
    <property type="entry name" value="EPT/RTPC-like"/>
    <property type="match status" value="1"/>
</dbReference>
<dbReference type="GO" id="GO:0003866">
    <property type="term" value="F:3-phosphoshikimate 1-carboxyvinyltransferase activity"/>
    <property type="evidence" value="ECO:0007669"/>
    <property type="project" value="UniProtKB-UniRule"/>
</dbReference>
<evidence type="ECO:0000259" key="10">
    <source>
        <dbReference type="Pfam" id="PF00275"/>
    </source>
</evidence>
<feature type="binding site" evidence="9">
    <location>
        <position position="168"/>
    </location>
    <ligand>
        <name>phosphoenolpyruvate</name>
        <dbReference type="ChEBI" id="CHEBI:58702"/>
    </ligand>
</feature>
<feature type="active site" description="Proton acceptor" evidence="9">
    <location>
        <position position="320"/>
    </location>
</feature>
<keyword evidence="6 9" id="KW-0808">Transferase</keyword>
<dbReference type="PROSITE" id="PS00885">
    <property type="entry name" value="EPSP_SYNTHASE_2"/>
    <property type="match status" value="1"/>
</dbReference>
<dbReference type="FunFam" id="3.65.10.10:FF:000006">
    <property type="entry name" value="3-phosphoshikimate 1-carboxyvinyltransferase"/>
    <property type="match status" value="1"/>
</dbReference>
<feature type="binding site" evidence="9">
    <location>
        <position position="351"/>
    </location>
    <ligand>
        <name>phosphoenolpyruvate</name>
        <dbReference type="ChEBI" id="CHEBI:58702"/>
    </ligand>
</feature>
<dbReference type="InterPro" id="IPR036968">
    <property type="entry name" value="Enolpyruvate_Tfrase_sf"/>
</dbReference>